<dbReference type="PANTHER" id="PTHR28144:SF1">
    <property type="entry name" value="ER MEMBRANE PROTEIN COMPLEX SUBUNIT 5"/>
    <property type="match status" value="1"/>
</dbReference>
<evidence type="ECO:0000256" key="4">
    <source>
        <dbReference type="ARBA" id="ARBA00022989"/>
    </source>
</evidence>
<evidence type="ECO:0008006" key="10">
    <source>
        <dbReference type="Google" id="ProtNLM"/>
    </source>
</evidence>
<feature type="chain" id="PRO_5040202342" description="Transmembrane protein 32 protein" evidence="7">
    <location>
        <begin position="23"/>
        <end position="139"/>
    </location>
</feature>
<dbReference type="PANTHER" id="PTHR28144">
    <property type="entry name" value="ER MEMBRANE PROTEIN COMPLEX SUBUNIT 5"/>
    <property type="match status" value="1"/>
</dbReference>
<keyword evidence="7" id="KW-0732">Signal</keyword>
<evidence type="ECO:0000256" key="3">
    <source>
        <dbReference type="ARBA" id="ARBA00022692"/>
    </source>
</evidence>
<evidence type="ECO:0000256" key="7">
    <source>
        <dbReference type="SAM" id="SignalP"/>
    </source>
</evidence>
<keyword evidence="9" id="KW-1185">Reference proteome</keyword>
<evidence type="ECO:0000256" key="2">
    <source>
        <dbReference type="ARBA" id="ARBA00006109"/>
    </source>
</evidence>
<accession>A0A9P9WM41</accession>
<feature type="transmembrane region" description="Helical" evidence="6">
    <location>
        <begin position="55"/>
        <end position="75"/>
    </location>
</feature>
<evidence type="ECO:0000256" key="1">
    <source>
        <dbReference type="ARBA" id="ARBA00004127"/>
    </source>
</evidence>
<dbReference type="OrthoDB" id="44756at2759"/>
<dbReference type="EMBL" id="JAFIMR010000014">
    <property type="protein sequence ID" value="KAI1870055.1"/>
    <property type="molecule type" value="Genomic_DNA"/>
</dbReference>
<protein>
    <recommendedName>
        <fullName evidence="10">Transmembrane protein 32 protein</fullName>
    </recommendedName>
</protein>
<keyword evidence="4 6" id="KW-1133">Transmembrane helix</keyword>
<dbReference type="Proteomes" id="UP000829685">
    <property type="component" value="Unassembled WGS sequence"/>
</dbReference>
<dbReference type="GO" id="GO:0034975">
    <property type="term" value="P:protein folding in endoplasmic reticulum"/>
    <property type="evidence" value="ECO:0007669"/>
    <property type="project" value="TreeGrafter"/>
</dbReference>
<name>A0A9P9WM41_9PEZI</name>
<dbReference type="AlphaFoldDB" id="A0A9P9WM41"/>
<proteinExistence type="inferred from homology"/>
<feature type="signal peptide" evidence="7">
    <location>
        <begin position="1"/>
        <end position="22"/>
    </location>
</feature>
<keyword evidence="3 6" id="KW-0812">Transmembrane</keyword>
<dbReference type="Pfam" id="PF10270">
    <property type="entry name" value="MMgT"/>
    <property type="match status" value="1"/>
</dbReference>
<dbReference type="GO" id="GO:0072546">
    <property type="term" value="C:EMC complex"/>
    <property type="evidence" value="ECO:0007669"/>
    <property type="project" value="TreeGrafter"/>
</dbReference>
<dbReference type="InterPro" id="IPR018937">
    <property type="entry name" value="MMgT"/>
</dbReference>
<dbReference type="InterPro" id="IPR053279">
    <property type="entry name" value="EMC_subunit"/>
</dbReference>
<evidence type="ECO:0000313" key="9">
    <source>
        <dbReference type="Proteomes" id="UP000829685"/>
    </source>
</evidence>
<organism evidence="8 9">
    <name type="scientific">Neoarthrinium moseri</name>
    <dbReference type="NCBI Taxonomy" id="1658444"/>
    <lineage>
        <taxon>Eukaryota</taxon>
        <taxon>Fungi</taxon>
        <taxon>Dikarya</taxon>
        <taxon>Ascomycota</taxon>
        <taxon>Pezizomycotina</taxon>
        <taxon>Sordariomycetes</taxon>
        <taxon>Xylariomycetidae</taxon>
        <taxon>Amphisphaeriales</taxon>
        <taxon>Apiosporaceae</taxon>
        <taxon>Neoarthrinium</taxon>
    </lineage>
</organism>
<comment type="subcellular location">
    <subcellularLocation>
        <location evidence="1">Endomembrane system</location>
        <topology evidence="1">Multi-pass membrane protein</topology>
    </subcellularLocation>
</comment>
<keyword evidence="5 6" id="KW-0472">Membrane</keyword>
<evidence type="ECO:0000313" key="8">
    <source>
        <dbReference type="EMBL" id="KAI1870055.1"/>
    </source>
</evidence>
<gene>
    <name evidence="8" type="ORF">JX265_006225</name>
</gene>
<evidence type="ECO:0000256" key="6">
    <source>
        <dbReference type="SAM" id="Phobius"/>
    </source>
</evidence>
<sequence length="139" mass="15291">MTWISKATTTFGLLLLAHACYSAHEHSALQAHRAASLASLTASQAGVATSLPIDIAIETVVATFIVVLGLVLGTAQLRPIRWRVWAGQIEREGEEAFKDADGEIARDYIGNPFKLLESRPGFVDIRKQRQEFADWVKSQ</sequence>
<comment type="caution">
    <text evidence="8">The sequence shown here is derived from an EMBL/GenBank/DDBJ whole genome shotgun (WGS) entry which is preliminary data.</text>
</comment>
<evidence type="ECO:0000256" key="5">
    <source>
        <dbReference type="ARBA" id="ARBA00023136"/>
    </source>
</evidence>
<comment type="similarity">
    <text evidence="2">Belongs to the membrane magnesium transporter (TC 1.A.67) family.</text>
</comment>
<reference evidence="8" key="1">
    <citation type="submission" date="2021-03" db="EMBL/GenBank/DDBJ databases">
        <title>Revisited historic fungal species revealed as producer of novel bioactive compounds through whole genome sequencing and comparative genomics.</title>
        <authorList>
            <person name="Vignolle G.A."/>
            <person name="Hochenegger N."/>
            <person name="Mach R.L."/>
            <person name="Mach-Aigner A.R."/>
            <person name="Javad Rahimi M."/>
            <person name="Salim K.A."/>
            <person name="Chan C.M."/>
            <person name="Lim L.B.L."/>
            <person name="Cai F."/>
            <person name="Druzhinina I.S."/>
            <person name="U'Ren J.M."/>
            <person name="Derntl C."/>
        </authorList>
    </citation>
    <scope>NUCLEOTIDE SEQUENCE</scope>
    <source>
        <strain evidence="8">TUCIM 5799</strain>
    </source>
</reference>